<comment type="catalytic activity">
    <reaction evidence="26">
        <text>[GlcNAc-(1-&gt;4)-Mur2Ac(oyl-L-Ala-gamma-D-Glu-L-Lys-D-Ala-D-Ala)](n)-di-trans,octa-cis-undecaprenyl diphosphate + beta-D-GlcNAc-(1-&gt;4)-Mur2Ac(oyl-L-Ala-gamma-D-Glu-L-Lys-D-Ala-D-Ala)-di-trans,octa-cis-undecaprenyl diphosphate = [GlcNAc-(1-&gt;4)-Mur2Ac(oyl-L-Ala-gamma-D-Glu-L-Lys-D-Ala-D-Ala)](n+1)-di-trans,octa-cis-undecaprenyl diphosphate + di-trans,octa-cis-undecaprenyl diphosphate + H(+)</text>
        <dbReference type="Rhea" id="RHEA:23708"/>
        <dbReference type="Rhea" id="RHEA-COMP:9602"/>
        <dbReference type="Rhea" id="RHEA-COMP:9603"/>
        <dbReference type="ChEBI" id="CHEBI:15378"/>
        <dbReference type="ChEBI" id="CHEBI:58405"/>
        <dbReference type="ChEBI" id="CHEBI:60033"/>
        <dbReference type="ChEBI" id="CHEBI:78435"/>
        <dbReference type="EC" id="2.4.99.28"/>
    </reaction>
</comment>
<evidence type="ECO:0000256" key="11">
    <source>
        <dbReference type="ARBA" id="ARBA00022670"/>
    </source>
</evidence>
<evidence type="ECO:0000259" key="30">
    <source>
        <dbReference type="Pfam" id="PF00912"/>
    </source>
</evidence>
<dbReference type="InterPro" id="IPR001264">
    <property type="entry name" value="Glyco_trans_51"/>
</dbReference>
<comment type="catalytic activity">
    <reaction evidence="24">
        <text>Preferential cleavage: (Ac)2-L-Lys-D-Ala-|-D-Ala. Also transpeptidation of peptidyl-alanyl moieties that are N-acyl substituents of D-alanine.</text>
        <dbReference type="EC" id="3.4.16.4"/>
    </reaction>
</comment>
<evidence type="ECO:0000256" key="20">
    <source>
        <dbReference type="ARBA" id="ARBA00023136"/>
    </source>
</evidence>
<evidence type="ECO:0000256" key="14">
    <source>
        <dbReference type="ARBA" id="ARBA00022692"/>
    </source>
</evidence>
<keyword evidence="16" id="KW-0133">Cell shape</keyword>
<evidence type="ECO:0000256" key="1">
    <source>
        <dbReference type="ARBA" id="ARBA00002624"/>
    </source>
</evidence>
<keyword evidence="10" id="KW-0121">Carboxypeptidase</keyword>
<evidence type="ECO:0000256" key="12">
    <source>
        <dbReference type="ARBA" id="ARBA00022676"/>
    </source>
</evidence>
<keyword evidence="18" id="KW-0573">Peptidoglycan synthesis</keyword>
<evidence type="ECO:0000256" key="2">
    <source>
        <dbReference type="ARBA" id="ARBA00004249"/>
    </source>
</evidence>
<evidence type="ECO:0000256" key="19">
    <source>
        <dbReference type="ARBA" id="ARBA00022989"/>
    </source>
</evidence>
<dbReference type="PANTHER" id="PTHR32282:SF27">
    <property type="entry name" value="PENICILLIN-BINDING PROTEIN 1A"/>
    <property type="match status" value="1"/>
</dbReference>
<keyword evidence="14 28" id="KW-0812">Transmembrane</keyword>
<feature type="region of interest" description="Disordered" evidence="27">
    <location>
        <begin position="658"/>
        <end position="682"/>
    </location>
</feature>
<evidence type="ECO:0000256" key="7">
    <source>
        <dbReference type="ARBA" id="ARBA00018638"/>
    </source>
</evidence>
<evidence type="ECO:0000256" key="16">
    <source>
        <dbReference type="ARBA" id="ARBA00022960"/>
    </source>
</evidence>
<keyword evidence="12" id="KW-0328">Glycosyltransferase</keyword>
<dbReference type="Gene3D" id="3.40.710.10">
    <property type="entry name" value="DD-peptidase/beta-lactamase superfamily"/>
    <property type="match status" value="2"/>
</dbReference>
<accession>A0ABS7TFF9</accession>
<organism evidence="32 33">
    <name type="scientific">Thermomonas beijingensis</name>
    <dbReference type="NCBI Taxonomy" id="2872701"/>
    <lineage>
        <taxon>Bacteria</taxon>
        <taxon>Pseudomonadati</taxon>
        <taxon>Pseudomonadota</taxon>
        <taxon>Gammaproteobacteria</taxon>
        <taxon>Lysobacterales</taxon>
        <taxon>Lysobacteraceae</taxon>
        <taxon>Thermomonas</taxon>
    </lineage>
</organism>
<evidence type="ECO:0000256" key="4">
    <source>
        <dbReference type="ARBA" id="ARBA00007090"/>
    </source>
</evidence>
<feature type="domain" description="Glycosyl transferase family 51" evidence="30">
    <location>
        <begin position="60"/>
        <end position="236"/>
    </location>
</feature>
<feature type="transmembrane region" description="Helical" evidence="28">
    <location>
        <begin position="7"/>
        <end position="33"/>
    </location>
</feature>
<comment type="similarity">
    <text evidence="4">In the C-terminal section; belongs to the transpeptidase family.</text>
</comment>
<keyword evidence="11" id="KW-0645">Protease</keyword>
<reference evidence="32" key="1">
    <citation type="submission" date="2021-09" db="EMBL/GenBank/DDBJ databases">
        <authorList>
            <person name="Wu T."/>
            <person name="Guo S.Z."/>
        </authorList>
    </citation>
    <scope>NUCLEOTIDE SEQUENCE</scope>
    <source>
        <strain evidence="32">RSS-23</strain>
    </source>
</reference>
<dbReference type="NCBIfam" id="TIGR02074">
    <property type="entry name" value="PBP_1a_fam"/>
    <property type="match status" value="1"/>
</dbReference>
<evidence type="ECO:0000256" key="6">
    <source>
        <dbReference type="ARBA" id="ARBA00012448"/>
    </source>
</evidence>
<dbReference type="Pfam" id="PF00905">
    <property type="entry name" value="Transpeptidase"/>
    <property type="match status" value="1"/>
</dbReference>
<keyword evidence="15" id="KW-0378">Hydrolase</keyword>
<keyword evidence="17" id="KW-0735">Signal-anchor</keyword>
<evidence type="ECO:0000313" key="32">
    <source>
        <dbReference type="EMBL" id="MBZ4186496.1"/>
    </source>
</evidence>
<feature type="compositionally biased region" description="Polar residues" evidence="27">
    <location>
        <begin position="664"/>
        <end position="680"/>
    </location>
</feature>
<feature type="domain" description="Penicillin-binding protein OB-like" evidence="31">
    <location>
        <begin position="323"/>
        <end position="425"/>
    </location>
</feature>
<dbReference type="PANTHER" id="PTHR32282">
    <property type="entry name" value="BINDING PROTEIN TRANSPEPTIDASE, PUTATIVE-RELATED"/>
    <property type="match status" value="1"/>
</dbReference>
<evidence type="ECO:0000256" key="9">
    <source>
        <dbReference type="ARBA" id="ARBA00022519"/>
    </source>
</evidence>
<comment type="caution">
    <text evidence="32">The sequence shown here is derived from an EMBL/GenBank/DDBJ whole genome shotgun (WGS) entry which is preliminary data.</text>
</comment>
<comment type="pathway">
    <text evidence="3">Cell wall biogenesis; peptidoglycan biosynthesis.</text>
</comment>
<dbReference type="Pfam" id="PF00912">
    <property type="entry name" value="Transgly"/>
    <property type="match status" value="1"/>
</dbReference>
<evidence type="ECO:0000256" key="15">
    <source>
        <dbReference type="ARBA" id="ARBA00022801"/>
    </source>
</evidence>
<keyword evidence="22" id="KW-0511">Multifunctional enzyme</keyword>
<dbReference type="InterPro" id="IPR023346">
    <property type="entry name" value="Lysozyme-like_dom_sf"/>
</dbReference>
<dbReference type="Proteomes" id="UP001430290">
    <property type="component" value="Unassembled WGS sequence"/>
</dbReference>
<evidence type="ECO:0000256" key="10">
    <source>
        <dbReference type="ARBA" id="ARBA00022645"/>
    </source>
</evidence>
<dbReference type="InterPro" id="IPR031376">
    <property type="entry name" value="PCB_OB"/>
</dbReference>
<dbReference type="EC" id="3.4.16.4" evidence="6"/>
<dbReference type="SUPFAM" id="SSF53955">
    <property type="entry name" value="Lysozyme-like"/>
    <property type="match status" value="1"/>
</dbReference>
<dbReference type="Pfam" id="PF17092">
    <property type="entry name" value="PCB_OB"/>
    <property type="match status" value="1"/>
</dbReference>
<dbReference type="InterPro" id="IPR050396">
    <property type="entry name" value="Glycosyltr_51/Transpeptidase"/>
</dbReference>
<evidence type="ECO:0000256" key="21">
    <source>
        <dbReference type="ARBA" id="ARBA00023251"/>
    </source>
</evidence>
<evidence type="ECO:0000256" key="18">
    <source>
        <dbReference type="ARBA" id="ARBA00022984"/>
    </source>
</evidence>
<keyword evidence="9" id="KW-0997">Cell inner membrane</keyword>
<keyword evidence="19 28" id="KW-1133">Transmembrane helix</keyword>
<evidence type="ECO:0000256" key="22">
    <source>
        <dbReference type="ARBA" id="ARBA00023268"/>
    </source>
</evidence>
<evidence type="ECO:0000256" key="17">
    <source>
        <dbReference type="ARBA" id="ARBA00022968"/>
    </source>
</evidence>
<evidence type="ECO:0000256" key="5">
    <source>
        <dbReference type="ARBA" id="ARBA00007739"/>
    </source>
</evidence>
<evidence type="ECO:0000256" key="24">
    <source>
        <dbReference type="ARBA" id="ARBA00034000"/>
    </source>
</evidence>
<keyword evidence="23" id="KW-0961">Cell wall biogenesis/degradation</keyword>
<dbReference type="Gene3D" id="1.10.3810.10">
    <property type="entry name" value="Biosynthetic peptidoglycan transglycosylase-like"/>
    <property type="match status" value="1"/>
</dbReference>
<protein>
    <recommendedName>
        <fullName evidence="7">Penicillin-binding protein 1A</fullName>
        <ecNumber evidence="25">2.4.99.28</ecNumber>
        <ecNumber evidence="6">3.4.16.4</ecNumber>
    </recommendedName>
</protein>
<keyword evidence="13" id="KW-0808">Transferase</keyword>
<comment type="similarity">
    <text evidence="5">In the N-terminal section; belongs to the glycosyltransferase 51 family.</text>
</comment>
<evidence type="ECO:0000256" key="3">
    <source>
        <dbReference type="ARBA" id="ARBA00004752"/>
    </source>
</evidence>
<comment type="subcellular location">
    <subcellularLocation>
        <location evidence="2">Cell inner membrane</location>
        <topology evidence="2">Single-pass type II membrane protein</topology>
    </subcellularLocation>
</comment>
<sequence>MPRFSRLLRWFLLGSVAICLIGALVVGALVYAINSRLPDVQSLRHIELQEPMYVYARDGRLIGLFGEMRRYPIDIRKVPARVKQAFIAAEDANFYEHHGVDFTGVARAIWLLAKTGGQERVAGGSTITQQVAKQFFLSSEYSFRRKFAEMLLAMKMERELSKDEIFELYLNKSFFGNRAYGVAAAAEYYYGKTLDQLNLDEAATLAGIPKFPSSGNPISNPDRARIRRDNYILPRMAELGFASRVEVDAARQVPMHAAPHERQIEVYAPYVAEMVRQQMVERYGGDVLNKGYHVTTTIDPTLQAAADRAVVDGLRVYDRRHGWRKPNKTVQIPAGADAKAIGHLLHDIPVQGGLLPAVVTANESSQLQLVLADGQTLTLAGSALSWTGKPAAALAQRGDVVRVRRLPVPADKPNTPPQWELDQLPLAQVALVSLDADNGALRALVGGYSFAGNKFNRAVQARRQPGSSFKPFLYAAAMERGFNPASIVLDAPVVFKDRKGHEWRPQNDGGNFAGPMRLREALVQSRNLVSVRLLDTIGVDYARRYISHFGFDEASLPPNLSMSLGTASLTPISVARGYTVFANGGFLTTPWFIDSVRDRDGKELFKESPAIACPSCTVAATPGQAAAPAPSGKVDGFDLGPAGTAAASAAPAQASTGKAATASMPANTLTSSTPADSSSKVAPRAIDSRVAWQLASMMRDVVKRGTATAARVLNRDDVGGKTGSTNDHRDAWFSGFGGPYVTTVWVGRDDFQSLGYREYGGKAALPIWISYMAVALKDQPLRLPDPPEGMVKVSVSASGRLLPGVEGGITEWVKAEDLQRMEEDTLAIPDTDTQPSEESFDIF</sequence>
<dbReference type="InterPro" id="IPR012338">
    <property type="entry name" value="Beta-lactam/transpept-like"/>
</dbReference>
<evidence type="ECO:0000256" key="25">
    <source>
        <dbReference type="ARBA" id="ARBA00044770"/>
    </source>
</evidence>
<keyword evidence="8" id="KW-1003">Cell membrane</keyword>
<evidence type="ECO:0000256" key="23">
    <source>
        <dbReference type="ARBA" id="ARBA00023316"/>
    </source>
</evidence>
<evidence type="ECO:0000256" key="26">
    <source>
        <dbReference type="ARBA" id="ARBA00049902"/>
    </source>
</evidence>
<proteinExistence type="inferred from homology"/>
<feature type="domain" description="Penicillin-binding protein transpeptidase" evidence="29">
    <location>
        <begin position="431"/>
        <end position="602"/>
    </location>
</feature>
<evidence type="ECO:0000259" key="31">
    <source>
        <dbReference type="Pfam" id="PF17092"/>
    </source>
</evidence>
<keyword evidence="20 28" id="KW-0472">Membrane</keyword>
<dbReference type="RefSeq" id="WP_223629172.1">
    <property type="nucleotide sequence ID" value="NZ_JAIQDJ010000004.1"/>
</dbReference>
<keyword evidence="33" id="KW-1185">Reference proteome</keyword>
<keyword evidence="21" id="KW-0046">Antibiotic resistance</keyword>
<evidence type="ECO:0000256" key="13">
    <source>
        <dbReference type="ARBA" id="ARBA00022679"/>
    </source>
</evidence>
<dbReference type="SUPFAM" id="SSF56601">
    <property type="entry name" value="beta-lactamase/transpeptidase-like"/>
    <property type="match status" value="1"/>
</dbReference>
<evidence type="ECO:0000259" key="29">
    <source>
        <dbReference type="Pfam" id="PF00905"/>
    </source>
</evidence>
<dbReference type="InterPro" id="IPR036950">
    <property type="entry name" value="PBP_transglycosylase"/>
</dbReference>
<name>A0ABS7TFF9_9GAMM</name>
<evidence type="ECO:0000313" key="33">
    <source>
        <dbReference type="Proteomes" id="UP001430290"/>
    </source>
</evidence>
<dbReference type="InterPro" id="IPR001460">
    <property type="entry name" value="PCN-bd_Tpept"/>
</dbReference>
<dbReference type="EMBL" id="JAIQDJ010000004">
    <property type="protein sequence ID" value="MBZ4186496.1"/>
    <property type="molecule type" value="Genomic_DNA"/>
</dbReference>
<evidence type="ECO:0000256" key="27">
    <source>
        <dbReference type="SAM" id="MobiDB-lite"/>
    </source>
</evidence>
<comment type="function">
    <text evidence="1">Cell wall formation. Synthesis of cross-linked peptidoglycan from the lipid intermediates. The enzyme has a penicillin-insensitive transglycosylase N-terminal domain (formation of linear glycan strands) and a penicillin-sensitive transpeptidase C-terminal domain (cross-linking of the peptide subunits).</text>
</comment>
<dbReference type="EC" id="2.4.99.28" evidence="25"/>
<evidence type="ECO:0000256" key="28">
    <source>
        <dbReference type="SAM" id="Phobius"/>
    </source>
</evidence>
<gene>
    <name evidence="32" type="ORF">K7B09_09185</name>
</gene>
<evidence type="ECO:0000256" key="8">
    <source>
        <dbReference type="ARBA" id="ARBA00022475"/>
    </source>
</evidence>